<accession>A0A4R6BTV5</accession>
<evidence type="ECO:0000313" key="3">
    <source>
        <dbReference type="EMBL" id="TDM10491.1"/>
    </source>
</evidence>
<dbReference type="EMBL" id="SCWB01000010">
    <property type="protein sequence ID" value="TDM10491.1"/>
    <property type="molecule type" value="Genomic_DNA"/>
</dbReference>
<organism evidence="3 4">
    <name type="scientific">Macrococcus lamae</name>
    <dbReference type="NCBI Taxonomy" id="198484"/>
    <lineage>
        <taxon>Bacteria</taxon>
        <taxon>Bacillati</taxon>
        <taxon>Bacillota</taxon>
        <taxon>Bacilli</taxon>
        <taxon>Bacillales</taxon>
        <taxon>Staphylococcaceae</taxon>
        <taxon>Macrococcus</taxon>
    </lineage>
</organism>
<dbReference type="PANTHER" id="PTHR34473:SF2">
    <property type="entry name" value="UPF0699 TRANSMEMBRANE PROTEIN YDBT"/>
    <property type="match status" value="1"/>
</dbReference>
<keyword evidence="1" id="KW-0812">Transmembrane</keyword>
<reference evidence="3 4" key="1">
    <citation type="submission" date="2019-01" db="EMBL/GenBank/DDBJ databases">
        <title>Draft genome sequences of the type strains of six Macrococcus species.</title>
        <authorList>
            <person name="Mazhar S."/>
            <person name="Altermann E."/>
            <person name="Hill C."/>
            <person name="Mcauliffe O."/>
        </authorList>
    </citation>
    <scope>NUCLEOTIDE SEQUENCE [LARGE SCALE GENOMIC DNA]</scope>
    <source>
        <strain evidence="3 4">CCM4815</strain>
    </source>
</reference>
<feature type="transmembrane region" description="Helical" evidence="1">
    <location>
        <begin position="27"/>
        <end position="46"/>
    </location>
</feature>
<dbReference type="OrthoDB" id="2417924at2"/>
<feature type="transmembrane region" description="Helical" evidence="1">
    <location>
        <begin position="52"/>
        <end position="71"/>
    </location>
</feature>
<evidence type="ECO:0000259" key="2">
    <source>
        <dbReference type="Pfam" id="PF03703"/>
    </source>
</evidence>
<dbReference type="PANTHER" id="PTHR34473">
    <property type="entry name" value="UPF0699 TRANSMEMBRANE PROTEIN YDBS"/>
    <property type="match status" value="1"/>
</dbReference>
<evidence type="ECO:0000313" key="4">
    <source>
        <dbReference type="Proteomes" id="UP000294802"/>
    </source>
</evidence>
<keyword evidence="1" id="KW-0472">Membrane</keyword>
<keyword evidence="4" id="KW-1185">Reference proteome</keyword>
<name>A0A4R6BTV5_9STAP</name>
<dbReference type="AlphaFoldDB" id="A0A4R6BTV5"/>
<gene>
    <name evidence="3" type="ORF">ERX29_06485</name>
</gene>
<evidence type="ECO:0000256" key="1">
    <source>
        <dbReference type="SAM" id="Phobius"/>
    </source>
</evidence>
<proteinExistence type="predicted"/>
<protein>
    <recommendedName>
        <fullName evidence="2">YdbS-like PH domain-containing protein</fullName>
    </recommendedName>
</protein>
<dbReference type="Proteomes" id="UP000294802">
    <property type="component" value="Unassembled WGS sequence"/>
</dbReference>
<comment type="caution">
    <text evidence="3">The sequence shown here is derived from an EMBL/GenBank/DDBJ whole genome shotgun (WGS) entry which is preliminary data.</text>
</comment>
<keyword evidence="1" id="KW-1133">Transmembrane helix</keyword>
<dbReference type="InterPro" id="IPR005182">
    <property type="entry name" value="YdbS-like_PH"/>
</dbReference>
<feature type="domain" description="YdbS-like PH" evidence="2">
    <location>
        <begin position="76"/>
        <end position="152"/>
    </location>
</feature>
<dbReference type="Pfam" id="PF03703">
    <property type="entry name" value="bPH_2"/>
    <property type="match status" value="1"/>
</dbReference>
<sequence>MRRGEMLSIQQMLKEPERVIELKRYHYLCYTLLCYIPVLLLHYFIIRFNWSEWLLLFYILPVISALFMLFAPEIRYRHTAFYIHPVMIETMRGLYNHKRTVTPIDRIQDVIISQGPIASKLGLAKVTVKSSGDEIALPYVTAEEAERLARLIIERVKEVTHYV</sequence>